<evidence type="ECO:0000256" key="1">
    <source>
        <dbReference type="SAM" id="Coils"/>
    </source>
</evidence>
<dbReference type="AlphaFoldDB" id="A0A445A2E6"/>
<feature type="coiled-coil region" evidence="1">
    <location>
        <begin position="175"/>
        <end position="250"/>
    </location>
</feature>
<comment type="caution">
    <text evidence="2">The sequence shown here is derived from an EMBL/GenBank/DDBJ whole genome shotgun (WGS) entry which is preliminary data.</text>
</comment>
<evidence type="ECO:0000313" key="3">
    <source>
        <dbReference type="Proteomes" id="UP000289738"/>
    </source>
</evidence>
<organism evidence="2 3">
    <name type="scientific">Arachis hypogaea</name>
    <name type="common">Peanut</name>
    <dbReference type="NCBI Taxonomy" id="3818"/>
    <lineage>
        <taxon>Eukaryota</taxon>
        <taxon>Viridiplantae</taxon>
        <taxon>Streptophyta</taxon>
        <taxon>Embryophyta</taxon>
        <taxon>Tracheophyta</taxon>
        <taxon>Spermatophyta</taxon>
        <taxon>Magnoliopsida</taxon>
        <taxon>eudicotyledons</taxon>
        <taxon>Gunneridae</taxon>
        <taxon>Pentapetalae</taxon>
        <taxon>rosids</taxon>
        <taxon>fabids</taxon>
        <taxon>Fabales</taxon>
        <taxon>Fabaceae</taxon>
        <taxon>Papilionoideae</taxon>
        <taxon>50 kb inversion clade</taxon>
        <taxon>dalbergioids sensu lato</taxon>
        <taxon>Dalbergieae</taxon>
        <taxon>Pterocarpus clade</taxon>
        <taxon>Arachis</taxon>
    </lineage>
</organism>
<evidence type="ECO:0008006" key="4">
    <source>
        <dbReference type="Google" id="ProtNLM"/>
    </source>
</evidence>
<dbReference type="STRING" id="3818.A0A445A2E6"/>
<accession>A0A445A2E6</accession>
<proteinExistence type="predicted"/>
<evidence type="ECO:0000313" key="2">
    <source>
        <dbReference type="EMBL" id="RYR20610.1"/>
    </source>
</evidence>
<name>A0A445A2E6_ARAHY</name>
<keyword evidence="3" id="KW-1185">Reference proteome</keyword>
<feature type="coiled-coil region" evidence="1">
    <location>
        <begin position="44"/>
        <end position="75"/>
    </location>
</feature>
<dbReference type="Gramene" id="arahy.Tifrunner.gnm2.ann2.Ah13g288400.1">
    <property type="protein sequence ID" value="arahy.Tifrunner.gnm2.ann2.Ah13g288400.1-CDS"/>
    <property type="gene ID" value="arahy.Tifrunner.gnm2.ann2.Ah13g288400"/>
</dbReference>
<dbReference type="Proteomes" id="UP000289738">
    <property type="component" value="Chromosome B03"/>
</dbReference>
<gene>
    <name evidence="2" type="ORF">Ahy_B03g065799</name>
</gene>
<sequence length="251" mass="29830">MAATSDEEMESLLSAFDQIYEDVKNGISEMHSLQSNHARELKMRESLEATCITLRRENENMAKRYMESLKNLADQVDFRTKCLNMKEELERASKEVFFKEDEHKKAMKLLQQEYEEKIARLEAEIKACLHKEATYESTTNQLHQDLTAHKNHMQVLANRLDQIHFEVESKYNVEIQDLRDCLLAEQEEKNELNRKIKKLEKELVICKEKLVDQQQEMTSNWQVETLKQKIMKLRKENEVLKRKLSHSQEVK</sequence>
<dbReference type="EMBL" id="SDMP01000013">
    <property type="protein sequence ID" value="RYR20610.1"/>
    <property type="molecule type" value="Genomic_DNA"/>
</dbReference>
<dbReference type="SMR" id="A0A445A2E6"/>
<protein>
    <recommendedName>
        <fullName evidence="4">Protein At-4/1</fullName>
    </recommendedName>
</protein>
<reference evidence="2 3" key="1">
    <citation type="submission" date="2019-01" db="EMBL/GenBank/DDBJ databases">
        <title>Sequencing of cultivated peanut Arachis hypogaea provides insights into genome evolution and oil improvement.</title>
        <authorList>
            <person name="Chen X."/>
        </authorList>
    </citation>
    <scope>NUCLEOTIDE SEQUENCE [LARGE SCALE GENOMIC DNA]</scope>
    <source>
        <strain evidence="3">cv. Fuhuasheng</strain>
        <tissue evidence="2">Leaves</tissue>
    </source>
</reference>
<keyword evidence="1" id="KW-0175">Coiled coil</keyword>
<feature type="coiled-coil region" evidence="1">
    <location>
        <begin position="100"/>
        <end position="131"/>
    </location>
</feature>